<dbReference type="OrthoDB" id="683405at2"/>
<dbReference type="STRING" id="1285928.SAMN04487894_1305"/>
<dbReference type="Proteomes" id="UP000198757">
    <property type="component" value="Unassembled WGS sequence"/>
</dbReference>
<evidence type="ECO:0000313" key="2">
    <source>
        <dbReference type="Proteomes" id="UP000198757"/>
    </source>
</evidence>
<dbReference type="EMBL" id="FMZO01000030">
    <property type="protein sequence ID" value="SDE26595.1"/>
    <property type="molecule type" value="Genomic_DNA"/>
</dbReference>
<protein>
    <submittedName>
        <fullName evidence="1">Uncharacterized protein</fullName>
    </submittedName>
</protein>
<keyword evidence="2" id="KW-1185">Reference proteome</keyword>
<reference evidence="2" key="1">
    <citation type="submission" date="2016-10" db="EMBL/GenBank/DDBJ databases">
        <authorList>
            <person name="Varghese N."/>
            <person name="Submissions S."/>
        </authorList>
    </citation>
    <scope>NUCLEOTIDE SEQUENCE [LARGE SCALE GENOMIC DNA]</scope>
    <source>
        <strain evidence="2">DSM 25811 / CCM 8410 / LMG 26954 / E90</strain>
    </source>
</reference>
<evidence type="ECO:0000313" key="1">
    <source>
        <dbReference type="EMBL" id="SDE26595.1"/>
    </source>
</evidence>
<name>A0A1G7BJY8_NIADE</name>
<sequence length="163" mass="18109">MSLSSVITAMEMLECGVERTGLIEMWAYFLGREYAHRRYGPNAHSSLPAFSFSNTTTFANSWYAWNENSGNFNTLFEAGNHIAAGFLHDIRDDSTYNRQHSLTENPNIVIDSIHGYTIGGIYNQLGGGTNTAAMLINKLATVMPSGAGNRLKNYNALRSYYGY</sequence>
<dbReference type="AlphaFoldDB" id="A0A1G7BJY8"/>
<accession>A0A1G7BJY8</accession>
<gene>
    <name evidence="1" type="ORF">SAMN04487894_1305</name>
</gene>
<proteinExistence type="predicted"/>
<dbReference type="RefSeq" id="WP_090393539.1">
    <property type="nucleotide sequence ID" value="NZ_FMZO01000030.1"/>
</dbReference>
<organism evidence="1 2">
    <name type="scientific">Niabella drilacis (strain DSM 25811 / CCM 8410 / CCUG 62505 / LMG 26954 / E90)</name>
    <dbReference type="NCBI Taxonomy" id="1285928"/>
    <lineage>
        <taxon>Bacteria</taxon>
        <taxon>Pseudomonadati</taxon>
        <taxon>Bacteroidota</taxon>
        <taxon>Chitinophagia</taxon>
        <taxon>Chitinophagales</taxon>
        <taxon>Chitinophagaceae</taxon>
        <taxon>Niabella</taxon>
    </lineage>
</organism>